<evidence type="ECO:0000313" key="2">
    <source>
        <dbReference type="EMBL" id="EOC99771.1"/>
    </source>
</evidence>
<dbReference type="STRING" id="1304284.L21TH_2201"/>
<accession>R1ASZ2</accession>
<reference evidence="2 3" key="1">
    <citation type="journal article" date="2015" name="Geomicrobiol. J.">
        <title>Caldisalinibacter kiritimatiensis gen. nov., sp. nov., a moderately thermohalophilic thiosulfate-reducing bacterium from a hypersaline microbial mat.</title>
        <authorList>
            <person name="Ben Hania W."/>
            <person name="Joseph M."/>
            <person name="Fiebig A."/>
            <person name="Bunk B."/>
            <person name="Klenk H.-P."/>
            <person name="Fardeau M.-L."/>
            <person name="Spring S."/>
        </authorList>
    </citation>
    <scope>NUCLEOTIDE SEQUENCE [LARGE SCALE GENOMIC DNA]</scope>
    <source>
        <strain evidence="2 3">L21-TH-D2</strain>
    </source>
</reference>
<protein>
    <submittedName>
        <fullName evidence="2">Uncharacterized protein</fullName>
    </submittedName>
</protein>
<gene>
    <name evidence="2" type="ORF">L21TH_2201</name>
</gene>
<dbReference type="Proteomes" id="UP000013378">
    <property type="component" value="Unassembled WGS sequence"/>
</dbReference>
<keyword evidence="3" id="KW-1185">Reference proteome</keyword>
<comment type="caution">
    <text evidence="2">The sequence shown here is derived from an EMBL/GenBank/DDBJ whole genome shotgun (WGS) entry which is preliminary data.</text>
</comment>
<evidence type="ECO:0000313" key="3">
    <source>
        <dbReference type="Proteomes" id="UP000013378"/>
    </source>
</evidence>
<dbReference type="Pfam" id="PF06782">
    <property type="entry name" value="UPF0236"/>
    <property type="match status" value="1"/>
</dbReference>
<sequence>MDTVGHISTNLVEKIIDLAVDEIQTKIVNGDGAGWIKEIVKEDNSYFQLDIFHRNQAVIKNVEDKSKAKKIIKKLSIGKIDEGLEIITELMIENNGMVVQ</sequence>
<dbReference type="InterPro" id="IPR009620">
    <property type="entry name" value="UPF0236"/>
</dbReference>
<name>R1ASZ2_9FIRM</name>
<proteinExistence type="inferred from homology"/>
<dbReference type="AlphaFoldDB" id="R1ASZ2"/>
<evidence type="ECO:0000256" key="1">
    <source>
        <dbReference type="ARBA" id="ARBA00006539"/>
    </source>
</evidence>
<organism evidence="2 3">
    <name type="scientific">Caldisalinibacter kiritimatiensis</name>
    <dbReference type="NCBI Taxonomy" id="1304284"/>
    <lineage>
        <taxon>Bacteria</taxon>
        <taxon>Bacillati</taxon>
        <taxon>Bacillota</taxon>
        <taxon>Tissierellia</taxon>
        <taxon>Tissierellales</taxon>
        <taxon>Thermohalobacteraceae</taxon>
        <taxon>Caldisalinibacter</taxon>
    </lineage>
</organism>
<comment type="similarity">
    <text evidence="1">Belongs to the UPF0236 family.</text>
</comment>
<dbReference type="EMBL" id="ARZA01000243">
    <property type="protein sequence ID" value="EOC99771.1"/>
    <property type="molecule type" value="Genomic_DNA"/>
</dbReference>